<feature type="non-terminal residue" evidence="1">
    <location>
        <position position="172"/>
    </location>
</feature>
<protein>
    <submittedName>
        <fullName evidence="1">Uncharacterized protein</fullName>
    </submittedName>
</protein>
<dbReference type="GO" id="GO:0036038">
    <property type="term" value="C:MKS complex"/>
    <property type="evidence" value="ECO:0007669"/>
    <property type="project" value="InterPro"/>
</dbReference>
<dbReference type="EMBL" id="WNYA01061438">
    <property type="protein sequence ID" value="KAG8535641.1"/>
    <property type="molecule type" value="Genomic_DNA"/>
</dbReference>
<accession>A0AAV6YNP3</accession>
<gene>
    <name evidence="1" type="ORF">GDO81_028104</name>
</gene>
<feature type="non-terminal residue" evidence="1">
    <location>
        <position position="1"/>
    </location>
</feature>
<dbReference type="GO" id="GO:0060271">
    <property type="term" value="P:cilium assembly"/>
    <property type="evidence" value="ECO:0007669"/>
    <property type="project" value="InterPro"/>
</dbReference>
<proteinExistence type="predicted"/>
<name>A0AAV6YNP3_ENGPU</name>
<dbReference type="Proteomes" id="UP000824782">
    <property type="component" value="Unassembled WGS sequence"/>
</dbReference>
<reference evidence="1" key="1">
    <citation type="thesis" date="2020" institute="ProQuest LLC" country="789 East Eisenhower Parkway, Ann Arbor, MI, USA">
        <title>Comparative Genomics and Chromosome Evolution.</title>
        <authorList>
            <person name="Mudd A.B."/>
        </authorList>
    </citation>
    <scope>NUCLEOTIDE SEQUENCE</scope>
    <source>
        <strain evidence="1">237g6f4</strain>
        <tissue evidence="1">Blood</tissue>
    </source>
</reference>
<dbReference type="PANTHER" id="PTHR21274">
    <property type="entry name" value="MECKELIN"/>
    <property type="match status" value="1"/>
</dbReference>
<organism evidence="1 2">
    <name type="scientific">Engystomops pustulosus</name>
    <name type="common">Tungara frog</name>
    <name type="synonym">Physalaemus pustulosus</name>
    <dbReference type="NCBI Taxonomy" id="76066"/>
    <lineage>
        <taxon>Eukaryota</taxon>
        <taxon>Metazoa</taxon>
        <taxon>Chordata</taxon>
        <taxon>Craniata</taxon>
        <taxon>Vertebrata</taxon>
        <taxon>Euteleostomi</taxon>
        <taxon>Amphibia</taxon>
        <taxon>Batrachia</taxon>
        <taxon>Anura</taxon>
        <taxon>Neobatrachia</taxon>
        <taxon>Hyloidea</taxon>
        <taxon>Leptodactylidae</taxon>
        <taxon>Leiuperinae</taxon>
        <taxon>Engystomops</taxon>
    </lineage>
</organism>
<sequence length="172" mass="19007">CLQCSLQVADLYQKTLEPIFYELFVIYTSTSGNTMLWPVPVWNANIKGTGGTLGSRALRRFFLVDGISYRQLNLSSAPTYVTIATSLTLSVYLPLSPTSSEPPFQLTVQYERLSMQATVQVSFAVTYTQNQGTYKQDMDIALGVLGSLAALLAILETSSWLRRSGQQYIGVL</sequence>
<keyword evidence="2" id="KW-1185">Reference proteome</keyword>
<dbReference type="PANTHER" id="PTHR21274:SF1">
    <property type="entry name" value="TRANSMEMBRANE PROTEIN 67"/>
    <property type="match status" value="1"/>
</dbReference>
<comment type="caution">
    <text evidence="1">The sequence shown here is derived from an EMBL/GenBank/DDBJ whole genome shotgun (WGS) entry which is preliminary data.</text>
</comment>
<evidence type="ECO:0000313" key="1">
    <source>
        <dbReference type="EMBL" id="KAG8535641.1"/>
    </source>
</evidence>
<dbReference type="Pfam" id="PF09773">
    <property type="entry name" value="Meckelin"/>
    <property type="match status" value="1"/>
</dbReference>
<evidence type="ECO:0000313" key="2">
    <source>
        <dbReference type="Proteomes" id="UP000824782"/>
    </source>
</evidence>
<dbReference type="AlphaFoldDB" id="A0AAV6YNP3"/>
<dbReference type="InterPro" id="IPR019170">
    <property type="entry name" value="Meckelin"/>
</dbReference>